<evidence type="ECO:0000313" key="3">
    <source>
        <dbReference type="EMBL" id="GAA3573622.1"/>
    </source>
</evidence>
<gene>
    <name evidence="3" type="ORF">GCM10022419_063260</name>
</gene>
<dbReference type="GO" id="GO:0016787">
    <property type="term" value="F:hydrolase activity"/>
    <property type="evidence" value="ECO:0007669"/>
    <property type="project" value="UniProtKB-KW"/>
</dbReference>
<dbReference type="Pfam" id="PF00795">
    <property type="entry name" value="CN_hydrolase"/>
    <property type="match status" value="1"/>
</dbReference>
<proteinExistence type="predicted"/>
<dbReference type="PANTHER" id="PTHR43674:SF2">
    <property type="entry name" value="BETA-UREIDOPROPIONASE"/>
    <property type="match status" value="1"/>
</dbReference>
<dbReference type="SUPFAM" id="SSF56317">
    <property type="entry name" value="Carbon-nitrogen hydrolase"/>
    <property type="match status" value="1"/>
</dbReference>
<evidence type="ECO:0000313" key="4">
    <source>
        <dbReference type="Proteomes" id="UP001500630"/>
    </source>
</evidence>
<comment type="caution">
    <text evidence="3">The sequence shown here is derived from an EMBL/GenBank/DDBJ whole genome shotgun (WGS) entry which is preliminary data.</text>
</comment>
<dbReference type="CDD" id="cd07197">
    <property type="entry name" value="nitrilase"/>
    <property type="match status" value="1"/>
</dbReference>
<dbReference type="EMBL" id="BAABDQ010000015">
    <property type="protein sequence ID" value="GAA3573622.1"/>
    <property type="molecule type" value="Genomic_DNA"/>
</dbReference>
<feature type="domain" description="CN hydrolase" evidence="2">
    <location>
        <begin position="20"/>
        <end position="255"/>
    </location>
</feature>
<dbReference type="PANTHER" id="PTHR43674">
    <property type="entry name" value="NITRILASE C965.09-RELATED"/>
    <property type="match status" value="1"/>
</dbReference>
<evidence type="ECO:0000256" key="1">
    <source>
        <dbReference type="ARBA" id="ARBA00022801"/>
    </source>
</evidence>
<dbReference type="Gene3D" id="3.60.110.10">
    <property type="entry name" value="Carbon-nitrogen hydrolase"/>
    <property type="match status" value="1"/>
</dbReference>
<reference evidence="4" key="1">
    <citation type="journal article" date="2019" name="Int. J. Syst. Evol. Microbiol.">
        <title>The Global Catalogue of Microorganisms (GCM) 10K type strain sequencing project: providing services to taxonomists for standard genome sequencing and annotation.</title>
        <authorList>
            <consortium name="The Broad Institute Genomics Platform"/>
            <consortium name="The Broad Institute Genome Sequencing Center for Infectious Disease"/>
            <person name="Wu L."/>
            <person name="Ma J."/>
        </authorList>
    </citation>
    <scope>NUCLEOTIDE SEQUENCE [LARGE SCALE GENOMIC DNA]</scope>
    <source>
        <strain evidence="4">JCM 17326</strain>
    </source>
</reference>
<keyword evidence="4" id="KW-1185">Reference proteome</keyword>
<dbReference type="InterPro" id="IPR003010">
    <property type="entry name" value="C-N_Hydrolase"/>
</dbReference>
<dbReference type="Proteomes" id="UP001500630">
    <property type="component" value="Unassembled WGS sequence"/>
</dbReference>
<name>A0ABP6XWQ2_9ACTN</name>
<dbReference type="PROSITE" id="PS50263">
    <property type="entry name" value="CN_HYDROLASE"/>
    <property type="match status" value="1"/>
</dbReference>
<accession>A0ABP6XWQ2</accession>
<sequence>MTGHAPAAGRYDASVSSETLIVAAAQTSSQPGDVRANARAAAASLAVAADAGAGLVVFPELSLVGYDLDLFADPTAWVTKDDPRLDVVREAARDLQVTAVVGGAYRETGAAGWIASLAALPDGELHVHGKRNLHGRERDLFEPAGPGRLLDVGGWQVALAVCYDAGVPGHAADAARQGAEVYAGSVLYTTAETRRLDLHFAARAMDHRMFAVAANHAGTGSGWVSCGGSGAWHPDGTRLTQAATGPGLVTTALSRAELRALREKDALAGYPRGAVPGGR</sequence>
<keyword evidence="1 3" id="KW-0378">Hydrolase</keyword>
<evidence type="ECO:0000259" key="2">
    <source>
        <dbReference type="PROSITE" id="PS50263"/>
    </source>
</evidence>
<dbReference type="InterPro" id="IPR036526">
    <property type="entry name" value="C-N_Hydrolase_sf"/>
</dbReference>
<organism evidence="3 4">
    <name type="scientific">Nonomuraea rosea</name>
    <dbReference type="NCBI Taxonomy" id="638574"/>
    <lineage>
        <taxon>Bacteria</taxon>
        <taxon>Bacillati</taxon>
        <taxon>Actinomycetota</taxon>
        <taxon>Actinomycetes</taxon>
        <taxon>Streptosporangiales</taxon>
        <taxon>Streptosporangiaceae</taxon>
        <taxon>Nonomuraea</taxon>
    </lineage>
</organism>
<dbReference type="InterPro" id="IPR050345">
    <property type="entry name" value="Aliph_Amidase/BUP"/>
</dbReference>
<protein>
    <submittedName>
        <fullName evidence="3">Carbon-nitrogen hydrolase family protein</fullName>
    </submittedName>
</protein>